<dbReference type="Proteomes" id="UP000789831">
    <property type="component" value="Unassembled WGS sequence"/>
</dbReference>
<evidence type="ECO:0000313" key="2">
    <source>
        <dbReference type="Proteomes" id="UP000789831"/>
    </source>
</evidence>
<dbReference type="AlphaFoldDB" id="A0A9N8YI47"/>
<protein>
    <submittedName>
        <fullName evidence="1">13050_t:CDS:1</fullName>
    </submittedName>
</protein>
<organism evidence="1 2">
    <name type="scientific">Ambispora gerdemannii</name>
    <dbReference type="NCBI Taxonomy" id="144530"/>
    <lineage>
        <taxon>Eukaryota</taxon>
        <taxon>Fungi</taxon>
        <taxon>Fungi incertae sedis</taxon>
        <taxon>Mucoromycota</taxon>
        <taxon>Glomeromycotina</taxon>
        <taxon>Glomeromycetes</taxon>
        <taxon>Archaeosporales</taxon>
        <taxon>Ambisporaceae</taxon>
        <taxon>Ambispora</taxon>
    </lineage>
</organism>
<proteinExistence type="predicted"/>
<name>A0A9N8YI47_9GLOM</name>
<gene>
    <name evidence="1" type="ORF">AGERDE_LOCUS89</name>
</gene>
<keyword evidence="2" id="KW-1185">Reference proteome</keyword>
<accession>A0A9N8YI47</accession>
<sequence length="454" mass="53249">MTYTDNSYIYASKEHLYSPQTPNGYNSTGETGDYLQLNYNNDISNKSSNDINNDTNNYGHVRQEWYNDMAYYWHLPNPAFPAPFYGGFPTPLPLSSPAMMYYPPPSSTSLPPSPGETRNDGSFIPENNDNLNKNGSYWMAPYDRITFYPERRFIELPCEYEYSQFHENYRSANYINTDNTSSRNYYNGGGNVPFGSNYRYFNDNFSKHKPPSGLRHNRSLNGNWRRSSRGSSFRNNYYYNHNNYNYRYYYNSPKEQQEQKQKLVIASLTTPSSGFEKLPVDILTIIVQYAFPNPASSPWLTDFRLLSKNFNKATLNFLILARPQSFKKVVCILCGYTSPYVIACPPRDRNGCGRMCFNCYKPTIYKLLDSRVNFKTIQELSVFRNRFFDSMGKLEWFEAIPWNHDYTKNNKLVRWITFNRMKDYVEKYYQHNGKLPMTLTITKQGVWVVIEKSP</sequence>
<reference evidence="1" key="1">
    <citation type="submission" date="2021-06" db="EMBL/GenBank/DDBJ databases">
        <authorList>
            <person name="Kallberg Y."/>
            <person name="Tangrot J."/>
            <person name="Rosling A."/>
        </authorList>
    </citation>
    <scope>NUCLEOTIDE SEQUENCE</scope>
    <source>
        <strain evidence="1">MT106</strain>
    </source>
</reference>
<dbReference type="OrthoDB" id="10440025at2759"/>
<comment type="caution">
    <text evidence="1">The sequence shown here is derived from an EMBL/GenBank/DDBJ whole genome shotgun (WGS) entry which is preliminary data.</text>
</comment>
<dbReference type="EMBL" id="CAJVPL010000004">
    <property type="protein sequence ID" value="CAG8433304.1"/>
    <property type="molecule type" value="Genomic_DNA"/>
</dbReference>
<evidence type="ECO:0000313" key="1">
    <source>
        <dbReference type="EMBL" id="CAG8433304.1"/>
    </source>
</evidence>